<accession>A0A512N4X5</accession>
<comment type="caution">
    <text evidence="8">The sequence shown here is derived from an EMBL/GenBank/DDBJ whole genome shotgun (WGS) entry which is preliminary data.</text>
</comment>
<keyword evidence="6" id="KW-0560">Oxidoreductase</keyword>
<organism evidence="8 9">
    <name type="scientific">Reyranella soli</name>
    <dbReference type="NCBI Taxonomy" id="1230389"/>
    <lineage>
        <taxon>Bacteria</taxon>
        <taxon>Pseudomonadati</taxon>
        <taxon>Pseudomonadota</taxon>
        <taxon>Alphaproteobacteria</taxon>
        <taxon>Hyphomicrobiales</taxon>
        <taxon>Reyranellaceae</taxon>
        <taxon>Reyranella</taxon>
    </lineage>
</organism>
<dbReference type="InterPro" id="IPR036291">
    <property type="entry name" value="NAD(P)-bd_dom_sf"/>
</dbReference>
<gene>
    <name evidence="8" type="primary">rfbD</name>
    <name evidence="8" type="ORF">RSO01_11840</name>
</gene>
<comment type="cofactor">
    <cofactor evidence="6">
        <name>Mg(2+)</name>
        <dbReference type="ChEBI" id="CHEBI:18420"/>
    </cofactor>
    <text evidence="6">Binds 1 Mg(2+) ion per monomer.</text>
</comment>
<dbReference type="Proteomes" id="UP000321058">
    <property type="component" value="Unassembled WGS sequence"/>
</dbReference>
<dbReference type="AlphaFoldDB" id="A0A512N4X5"/>
<evidence type="ECO:0000256" key="2">
    <source>
        <dbReference type="ARBA" id="ARBA00010944"/>
    </source>
</evidence>
<evidence type="ECO:0000256" key="6">
    <source>
        <dbReference type="RuleBase" id="RU364082"/>
    </source>
</evidence>
<comment type="function">
    <text evidence="6">Catalyzes the reduction of dTDP-6-deoxy-L-lyxo-4-hexulose to yield dTDP-L-rhamnose.</text>
</comment>
<dbReference type="InterPro" id="IPR005913">
    <property type="entry name" value="dTDP_dehydrorham_reduct"/>
</dbReference>
<dbReference type="SUPFAM" id="SSF51735">
    <property type="entry name" value="NAD(P)-binding Rossmann-fold domains"/>
    <property type="match status" value="1"/>
</dbReference>
<dbReference type="GO" id="GO:0006556">
    <property type="term" value="P:S-adenosylmethionine biosynthetic process"/>
    <property type="evidence" value="ECO:0007669"/>
    <property type="project" value="TreeGrafter"/>
</dbReference>
<evidence type="ECO:0000313" key="8">
    <source>
        <dbReference type="EMBL" id="GEP54018.1"/>
    </source>
</evidence>
<feature type="domain" description="RmlD-like substrate binding" evidence="7">
    <location>
        <begin position="9"/>
        <end position="289"/>
    </location>
</feature>
<dbReference type="EC" id="1.1.1.133" evidence="3 6"/>
<evidence type="ECO:0000256" key="1">
    <source>
        <dbReference type="ARBA" id="ARBA00004781"/>
    </source>
</evidence>
<dbReference type="GO" id="GO:0048270">
    <property type="term" value="F:methionine adenosyltransferase regulator activity"/>
    <property type="evidence" value="ECO:0007669"/>
    <property type="project" value="TreeGrafter"/>
</dbReference>
<dbReference type="Gene3D" id="3.40.50.720">
    <property type="entry name" value="NAD(P)-binding Rossmann-like Domain"/>
    <property type="match status" value="1"/>
</dbReference>
<comment type="pathway">
    <text evidence="1 6">Carbohydrate biosynthesis; dTDP-L-rhamnose biosynthesis.</text>
</comment>
<keyword evidence="9" id="KW-1185">Reference proteome</keyword>
<dbReference type="RefSeq" id="WP_147147166.1">
    <property type="nucleotide sequence ID" value="NZ_BKAJ01000020.1"/>
</dbReference>
<keyword evidence="6" id="KW-0521">NADP</keyword>
<dbReference type="PANTHER" id="PTHR10491:SF4">
    <property type="entry name" value="METHIONINE ADENOSYLTRANSFERASE 2 SUBUNIT BETA"/>
    <property type="match status" value="1"/>
</dbReference>
<dbReference type="Pfam" id="PF04321">
    <property type="entry name" value="RmlD_sub_bind"/>
    <property type="match status" value="1"/>
</dbReference>
<evidence type="ECO:0000256" key="4">
    <source>
        <dbReference type="ARBA" id="ARBA00017099"/>
    </source>
</evidence>
<proteinExistence type="inferred from homology"/>
<dbReference type="EMBL" id="BKAJ01000020">
    <property type="protein sequence ID" value="GEP54018.1"/>
    <property type="molecule type" value="Genomic_DNA"/>
</dbReference>
<name>A0A512N4X5_9HYPH</name>
<dbReference type="PANTHER" id="PTHR10491">
    <property type="entry name" value="DTDP-4-DEHYDRORHAMNOSE REDUCTASE"/>
    <property type="match status" value="1"/>
</dbReference>
<evidence type="ECO:0000313" key="9">
    <source>
        <dbReference type="Proteomes" id="UP000321058"/>
    </source>
</evidence>
<evidence type="ECO:0000256" key="5">
    <source>
        <dbReference type="ARBA" id="ARBA00048200"/>
    </source>
</evidence>
<dbReference type="GO" id="GO:0008831">
    <property type="term" value="F:dTDP-4-dehydrorhamnose reductase activity"/>
    <property type="evidence" value="ECO:0007669"/>
    <property type="project" value="UniProtKB-EC"/>
</dbReference>
<dbReference type="OrthoDB" id="9803892at2"/>
<protein>
    <recommendedName>
        <fullName evidence="4 6">dTDP-4-dehydrorhamnose reductase</fullName>
        <ecNumber evidence="3 6">1.1.1.133</ecNumber>
    </recommendedName>
</protein>
<reference evidence="8 9" key="1">
    <citation type="submission" date="2019-07" db="EMBL/GenBank/DDBJ databases">
        <title>Whole genome shotgun sequence of Reyranella soli NBRC 108950.</title>
        <authorList>
            <person name="Hosoyama A."/>
            <person name="Uohara A."/>
            <person name="Ohji S."/>
            <person name="Ichikawa N."/>
        </authorList>
    </citation>
    <scope>NUCLEOTIDE SEQUENCE [LARGE SCALE GENOMIC DNA]</scope>
    <source>
        <strain evidence="8 9">NBRC 108950</strain>
    </source>
</reference>
<sequence length="296" mass="31941">MEQGKSGRALVVGGDSLVGSALQVRCRKLGSAVDVTSRRPVGQQDGGTVFLDLGNPDFTPLQGGRYDAAFICAAVTSMQVCQAEPARSRRVNVDNTLELMRRLADRGTHLVFLSSSQVFDGETPMPDEAASTNPKNEYGAQKLAVEEAIEREGLPAAVLRPTKVLADRPVGVFKGWFEALAKGQPVQAATNMALSPVMVGDVAEAAGRLAAGRHRGVWHLGSSDEIGYFDAARLMAERRGLPVSLVKGEALTEAQVPQIYRHRYVTLRCEKIARTLPMPVRSARDILDTLFAGFPR</sequence>
<dbReference type="GO" id="GO:0048269">
    <property type="term" value="C:methionine adenosyltransferase complex"/>
    <property type="evidence" value="ECO:0007669"/>
    <property type="project" value="TreeGrafter"/>
</dbReference>
<evidence type="ECO:0000259" key="7">
    <source>
        <dbReference type="Pfam" id="PF04321"/>
    </source>
</evidence>
<comment type="catalytic activity">
    <reaction evidence="5 6">
        <text>dTDP-beta-L-rhamnose + NADP(+) = dTDP-4-dehydro-beta-L-rhamnose + NADPH + H(+)</text>
        <dbReference type="Rhea" id="RHEA:21796"/>
        <dbReference type="ChEBI" id="CHEBI:15378"/>
        <dbReference type="ChEBI" id="CHEBI:57510"/>
        <dbReference type="ChEBI" id="CHEBI:57783"/>
        <dbReference type="ChEBI" id="CHEBI:58349"/>
        <dbReference type="ChEBI" id="CHEBI:62830"/>
        <dbReference type="EC" id="1.1.1.133"/>
    </reaction>
</comment>
<evidence type="ECO:0000256" key="3">
    <source>
        <dbReference type="ARBA" id="ARBA00012929"/>
    </source>
</evidence>
<dbReference type="InterPro" id="IPR029903">
    <property type="entry name" value="RmlD-like-bd"/>
</dbReference>
<comment type="similarity">
    <text evidence="2 6">Belongs to the dTDP-4-dehydrorhamnose reductase family.</text>
</comment>